<dbReference type="GO" id="GO:0006260">
    <property type="term" value="P:DNA replication"/>
    <property type="evidence" value="ECO:0007669"/>
    <property type="project" value="TreeGrafter"/>
</dbReference>
<keyword evidence="2" id="KW-0347">Helicase</keyword>
<organism evidence="2 3">
    <name type="scientific">Senna tora</name>
    <dbReference type="NCBI Taxonomy" id="362788"/>
    <lineage>
        <taxon>Eukaryota</taxon>
        <taxon>Viridiplantae</taxon>
        <taxon>Streptophyta</taxon>
        <taxon>Embryophyta</taxon>
        <taxon>Tracheophyta</taxon>
        <taxon>Spermatophyta</taxon>
        <taxon>Magnoliopsida</taxon>
        <taxon>eudicotyledons</taxon>
        <taxon>Gunneridae</taxon>
        <taxon>Pentapetalae</taxon>
        <taxon>rosids</taxon>
        <taxon>fabids</taxon>
        <taxon>Fabales</taxon>
        <taxon>Fabaceae</taxon>
        <taxon>Caesalpinioideae</taxon>
        <taxon>Cassia clade</taxon>
        <taxon>Senna</taxon>
    </lineage>
</organism>
<dbReference type="PANTHER" id="PTHR23274">
    <property type="entry name" value="DNA HELICASE-RELATED"/>
    <property type="match status" value="1"/>
</dbReference>
<dbReference type="AlphaFoldDB" id="A0A834W8J5"/>
<keyword evidence="3" id="KW-1185">Reference proteome</keyword>
<keyword evidence="2" id="KW-0378">Hydrolase</keyword>
<dbReference type="GO" id="GO:0005657">
    <property type="term" value="C:replication fork"/>
    <property type="evidence" value="ECO:0007669"/>
    <property type="project" value="TreeGrafter"/>
</dbReference>
<sequence length="213" mass="23743">MNSKDKISKTGVQRDSDGMVFEKRSRRKISMGQENCFPSNSQQASLPVVMSDITISKIATELIAPVVHHFGSTPLIHGVTYNHNLYPGACSSTILNEYGMPPIYQQFAPLIHLSDITNNVYTTEFLNTISGSGLPYHELKLKIGAPIMLLRNIDRSLGLCNGTRLIVSRMCDHVIEATIVLGKFSSEKVIIARMLITPSDYNVVNFQLCYHLR</sequence>
<name>A0A834W8J5_9FABA</name>
<dbReference type="EMBL" id="JAAIUW010000010">
    <property type="protein sequence ID" value="KAF7813082.1"/>
    <property type="molecule type" value="Genomic_DNA"/>
</dbReference>
<dbReference type="Pfam" id="PF21530">
    <property type="entry name" value="Pif1_2B_dom"/>
    <property type="match status" value="1"/>
</dbReference>
<dbReference type="SUPFAM" id="SSF52540">
    <property type="entry name" value="P-loop containing nucleoside triphosphate hydrolases"/>
    <property type="match status" value="1"/>
</dbReference>
<dbReference type="InterPro" id="IPR049163">
    <property type="entry name" value="Pif1-like_2B_dom"/>
</dbReference>
<protein>
    <submittedName>
        <fullName evidence="2">ATP-dependent DNA helicase PIF1-like</fullName>
    </submittedName>
</protein>
<accession>A0A834W8J5</accession>
<proteinExistence type="predicted"/>
<dbReference type="GO" id="GO:0004386">
    <property type="term" value="F:helicase activity"/>
    <property type="evidence" value="ECO:0007669"/>
    <property type="project" value="UniProtKB-KW"/>
</dbReference>
<reference evidence="2" key="1">
    <citation type="submission" date="2020-09" db="EMBL/GenBank/DDBJ databases">
        <title>Genome-Enabled Discovery of Anthraquinone Biosynthesis in Senna tora.</title>
        <authorList>
            <person name="Kang S.-H."/>
            <person name="Pandey R.P."/>
            <person name="Lee C.-M."/>
            <person name="Sim J.-S."/>
            <person name="Jeong J.-T."/>
            <person name="Choi B.-S."/>
            <person name="Jung M."/>
            <person name="Ginzburg D."/>
            <person name="Zhao K."/>
            <person name="Won S.Y."/>
            <person name="Oh T.-J."/>
            <person name="Yu Y."/>
            <person name="Kim N.-H."/>
            <person name="Lee O.R."/>
            <person name="Lee T.-H."/>
            <person name="Bashyal P."/>
            <person name="Kim T.-S."/>
            <person name="Lee W.-H."/>
            <person name="Kawkins C."/>
            <person name="Kim C.-K."/>
            <person name="Kim J.S."/>
            <person name="Ahn B.O."/>
            <person name="Rhee S.Y."/>
            <person name="Sohng J.K."/>
        </authorList>
    </citation>
    <scope>NUCLEOTIDE SEQUENCE</scope>
    <source>
        <tissue evidence="2">Leaf</tissue>
    </source>
</reference>
<keyword evidence="2" id="KW-0547">Nucleotide-binding</keyword>
<dbReference type="PANTHER" id="PTHR23274:SF48">
    <property type="entry name" value="ATP-DEPENDENT DNA HELICASE"/>
    <property type="match status" value="1"/>
</dbReference>
<dbReference type="OrthoDB" id="272985at2759"/>
<evidence type="ECO:0000313" key="2">
    <source>
        <dbReference type="EMBL" id="KAF7813082.1"/>
    </source>
</evidence>
<evidence type="ECO:0000313" key="3">
    <source>
        <dbReference type="Proteomes" id="UP000634136"/>
    </source>
</evidence>
<keyword evidence="2" id="KW-0067">ATP-binding</keyword>
<feature type="domain" description="DNA helicase Pif1-like 2B" evidence="1">
    <location>
        <begin position="124"/>
        <end position="169"/>
    </location>
</feature>
<gene>
    <name evidence="2" type="ORF">G2W53_034058</name>
</gene>
<evidence type="ECO:0000259" key="1">
    <source>
        <dbReference type="Pfam" id="PF21530"/>
    </source>
</evidence>
<comment type="caution">
    <text evidence="2">The sequence shown here is derived from an EMBL/GenBank/DDBJ whole genome shotgun (WGS) entry which is preliminary data.</text>
</comment>
<dbReference type="InterPro" id="IPR027417">
    <property type="entry name" value="P-loop_NTPase"/>
</dbReference>
<dbReference type="Proteomes" id="UP000634136">
    <property type="component" value="Unassembled WGS sequence"/>
</dbReference>